<keyword evidence="6" id="KW-0067">ATP-binding</keyword>
<evidence type="ECO:0000256" key="3">
    <source>
        <dbReference type="ARBA" id="ARBA00022679"/>
    </source>
</evidence>
<protein>
    <recommendedName>
        <fullName evidence="2">non-specific protein-tyrosine kinase</fullName>
        <ecNumber evidence="2">2.7.10.2</ecNumber>
    </recommendedName>
</protein>
<keyword evidence="7" id="KW-0829">Tyrosine-protein kinase</keyword>
<keyword evidence="10" id="KW-0812">Transmembrane</keyword>
<evidence type="ECO:0000256" key="1">
    <source>
        <dbReference type="ARBA" id="ARBA00007316"/>
    </source>
</evidence>
<evidence type="ECO:0000256" key="9">
    <source>
        <dbReference type="SAM" id="Coils"/>
    </source>
</evidence>
<evidence type="ECO:0000259" key="11">
    <source>
        <dbReference type="Pfam" id="PF13614"/>
    </source>
</evidence>
<proteinExistence type="inferred from homology"/>
<keyword evidence="13" id="KW-1185">Reference proteome</keyword>
<evidence type="ECO:0000256" key="2">
    <source>
        <dbReference type="ARBA" id="ARBA00011903"/>
    </source>
</evidence>
<dbReference type="GO" id="GO:0004715">
    <property type="term" value="F:non-membrane spanning protein tyrosine kinase activity"/>
    <property type="evidence" value="ECO:0007669"/>
    <property type="project" value="UniProtKB-EC"/>
</dbReference>
<sequence>MENLDLSQFEEQEKPIDIKYYIIKYFRYWPLYVFCIVLGLFAVFLFHRYTVESYEVKGSMMIKSNASPEVRILDRSNIFSGTENLTNDILLFSSKNLAEEALSRLHFDVSYFASTNIKEIELYNNSPIKVDVDWSHPQLDNKKIRIHILSDSTFQLLPGENMFLDQFFMSYPYAEEEQAFFGKEYYFGKEVNEGRAKFTIHLVDIMRQYDEYEFLLHPPQALIDQYAGAVQVRPLVNYGSVLEVSMVTKIVDKGSDYVNALMDAFLEYDLREKNRISENALKFIEEQLFIVEDSLNSVESRMQYFKVENKLLDVNAEFGGVLNNIQQLEESIQSIDFELAYYNTLKDYLVSKTGSYEEIVSPSVIGISDGILGELIKNLVALSLDRRKLLAVVRETHPDVAALDQQIERLKENIFENIENLIANTNSKKREYQEKLSGFDRQFSKLPQAESSYSNIFREFKLRENLYTYLLEKRAEAGIAKASNVPDNSIVDYAKRGVLIFPKKTQNYSYAIGLGFFLPLGFLLIFHYLNNRIMDQIQLKNMLKIPLLGTIGYSEKETNLLVAEHPRSLSSESFRSLRSALFYIASEKKCKKILVTSSISGEGKTYISLNLASAMALSGKRTCIIGLDLRKPKLSNYLEISNKRGLSTFLVDKDKAEDIIIATKYENLSVVPSGPVPPNPAELLLKDKMGAFLERLEEEFDIIVMDCPPVGLVSETMDLLRFSDVNLYIVRHDFTHKNHLLMINDLYANDQIRNFYAIFNGLKSGGDTYDFGGYNYGYGYNYSYMKKNRYGDGYYEVEKRNKRGWVNKFLNRFKA</sequence>
<evidence type="ECO:0000256" key="6">
    <source>
        <dbReference type="ARBA" id="ARBA00022840"/>
    </source>
</evidence>
<evidence type="ECO:0000256" key="8">
    <source>
        <dbReference type="ARBA" id="ARBA00051245"/>
    </source>
</evidence>
<dbReference type="SUPFAM" id="SSF52540">
    <property type="entry name" value="P-loop containing nucleoside triphosphate hydrolases"/>
    <property type="match status" value="1"/>
</dbReference>
<dbReference type="CDD" id="cd05387">
    <property type="entry name" value="BY-kinase"/>
    <property type="match status" value="1"/>
</dbReference>
<gene>
    <name evidence="12" type="ORF">G9Q97_04830</name>
</gene>
<dbReference type="InterPro" id="IPR050445">
    <property type="entry name" value="Bact_polysacc_biosynth/exp"/>
</dbReference>
<feature type="domain" description="AAA" evidence="11">
    <location>
        <begin position="591"/>
        <end position="710"/>
    </location>
</feature>
<dbReference type="EMBL" id="JAANYN010000002">
    <property type="protein sequence ID" value="NHE56136.1"/>
    <property type="molecule type" value="Genomic_DNA"/>
</dbReference>
<evidence type="ECO:0000256" key="5">
    <source>
        <dbReference type="ARBA" id="ARBA00022777"/>
    </source>
</evidence>
<keyword evidence="4" id="KW-0547">Nucleotide-binding</keyword>
<evidence type="ECO:0000313" key="13">
    <source>
        <dbReference type="Proteomes" id="UP000649799"/>
    </source>
</evidence>
<comment type="similarity">
    <text evidence="1">Belongs to the CpsD/CapB family.</text>
</comment>
<evidence type="ECO:0000256" key="4">
    <source>
        <dbReference type="ARBA" id="ARBA00022741"/>
    </source>
</evidence>
<dbReference type="PANTHER" id="PTHR32309:SF13">
    <property type="entry name" value="FERRIC ENTEROBACTIN TRANSPORT PROTEIN FEPE"/>
    <property type="match status" value="1"/>
</dbReference>
<dbReference type="RefSeq" id="WP_166143717.1">
    <property type="nucleotide sequence ID" value="NZ_JAANYN010000002.1"/>
</dbReference>
<keyword evidence="10" id="KW-0472">Membrane</keyword>
<dbReference type="Proteomes" id="UP000649799">
    <property type="component" value="Unassembled WGS sequence"/>
</dbReference>
<dbReference type="EC" id="2.7.10.2" evidence="2"/>
<keyword evidence="3 12" id="KW-0808">Transferase</keyword>
<feature type="transmembrane region" description="Helical" evidence="10">
    <location>
        <begin position="508"/>
        <end position="529"/>
    </location>
</feature>
<evidence type="ECO:0000256" key="10">
    <source>
        <dbReference type="SAM" id="Phobius"/>
    </source>
</evidence>
<dbReference type="InterPro" id="IPR005702">
    <property type="entry name" value="Wzc-like_C"/>
</dbReference>
<evidence type="ECO:0000256" key="7">
    <source>
        <dbReference type="ARBA" id="ARBA00023137"/>
    </source>
</evidence>
<keyword evidence="9" id="KW-0175">Coiled coil</keyword>
<accession>A0ABX0H2W0</accession>
<keyword evidence="5" id="KW-0418">Kinase</keyword>
<evidence type="ECO:0000313" key="12">
    <source>
        <dbReference type="EMBL" id="NHE56136.1"/>
    </source>
</evidence>
<dbReference type="InterPro" id="IPR025669">
    <property type="entry name" value="AAA_dom"/>
</dbReference>
<reference evidence="12 13" key="1">
    <citation type="submission" date="2020-03" db="EMBL/GenBank/DDBJ databases">
        <title>Cyclobacterium plantarum sp. nov., a marine bacterium isolated from a coastal-marine wetland.</title>
        <authorList>
            <person name="Sanchez-Porro C."/>
            <person name="Ventosa A."/>
            <person name="Amoozegar M."/>
        </authorList>
    </citation>
    <scope>NUCLEOTIDE SEQUENCE [LARGE SCALE GENOMIC DNA]</scope>
    <source>
        <strain evidence="12 13">GBPx2</strain>
    </source>
</reference>
<comment type="catalytic activity">
    <reaction evidence="8">
        <text>L-tyrosyl-[protein] + ATP = O-phospho-L-tyrosyl-[protein] + ADP + H(+)</text>
        <dbReference type="Rhea" id="RHEA:10596"/>
        <dbReference type="Rhea" id="RHEA-COMP:10136"/>
        <dbReference type="Rhea" id="RHEA-COMP:20101"/>
        <dbReference type="ChEBI" id="CHEBI:15378"/>
        <dbReference type="ChEBI" id="CHEBI:30616"/>
        <dbReference type="ChEBI" id="CHEBI:46858"/>
        <dbReference type="ChEBI" id="CHEBI:61978"/>
        <dbReference type="ChEBI" id="CHEBI:456216"/>
        <dbReference type="EC" id="2.7.10.2"/>
    </reaction>
</comment>
<organism evidence="12 13">
    <name type="scientific">Cyclobacterium plantarum</name>
    <dbReference type="NCBI Taxonomy" id="2716263"/>
    <lineage>
        <taxon>Bacteria</taxon>
        <taxon>Pseudomonadati</taxon>
        <taxon>Bacteroidota</taxon>
        <taxon>Cytophagia</taxon>
        <taxon>Cytophagales</taxon>
        <taxon>Cyclobacteriaceae</taxon>
        <taxon>Cyclobacterium</taxon>
    </lineage>
</organism>
<keyword evidence="10" id="KW-1133">Transmembrane helix</keyword>
<feature type="coiled-coil region" evidence="9">
    <location>
        <begin position="400"/>
        <end position="442"/>
    </location>
</feature>
<feature type="transmembrane region" description="Helical" evidence="10">
    <location>
        <begin position="29"/>
        <end position="51"/>
    </location>
</feature>
<dbReference type="InterPro" id="IPR027417">
    <property type="entry name" value="P-loop_NTPase"/>
</dbReference>
<name>A0ABX0H2W0_9BACT</name>
<dbReference type="Pfam" id="PF13614">
    <property type="entry name" value="AAA_31"/>
    <property type="match status" value="1"/>
</dbReference>
<dbReference type="PANTHER" id="PTHR32309">
    <property type="entry name" value="TYROSINE-PROTEIN KINASE"/>
    <property type="match status" value="1"/>
</dbReference>
<comment type="caution">
    <text evidence="12">The sequence shown here is derived from an EMBL/GenBank/DDBJ whole genome shotgun (WGS) entry which is preliminary data.</text>
</comment>
<dbReference type="NCBIfam" id="TIGR01007">
    <property type="entry name" value="eps_fam"/>
    <property type="match status" value="1"/>
</dbReference>
<dbReference type="Gene3D" id="3.40.50.300">
    <property type="entry name" value="P-loop containing nucleotide triphosphate hydrolases"/>
    <property type="match status" value="1"/>
</dbReference>